<dbReference type="RefSeq" id="WP_233787402.1">
    <property type="nucleotide sequence ID" value="NZ_RSCL01000010.1"/>
</dbReference>
<comment type="caution">
    <text evidence="3">The sequence shown here is derived from an EMBL/GenBank/DDBJ whole genome shotgun (WGS) entry which is preliminary data.</text>
</comment>
<protein>
    <recommendedName>
        <fullName evidence="2">LTD domain-containing protein</fullName>
    </recommendedName>
</protein>
<dbReference type="Pfam" id="PF22494">
    <property type="entry name" value="choice_anch_I"/>
    <property type="match status" value="1"/>
</dbReference>
<dbReference type="InterPro" id="IPR015943">
    <property type="entry name" value="WD40/YVTN_repeat-like_dom_sf"/>
</dbReference>
<dbReference type="InterPro" id="IPR001322">
    <property type="entry name" value="Lamin_tail_dom"/>
</dbReference>
<sequence>MANEYHKLSTGAFTQNWSNTDLITANDNWDAVPSIIGYLGDDPTTTATGVDPQTVTADGTSTVDVIANQTNPNIANGGVAEFALTDSVVALQGSGTADAPFLLIHLDTLGVTNVNVSYTLRDIDGSVDNSIQAVALQYRVGTSGNFINIPAAFVADASSGPDLATQTTTVNATLPAGAENQAQVQLRIITTNALGSDEWIGVDDINISAAPAKPNIQITEYMYSGGNGEFVEFTNLGTTPVDLTGWSFDDSSRTSGSFSLTGFGIVQPGESVILTETDSAAFRTAWNLPASVKVIGGLTQNLGRADEINLYDNNNQLIDRLTYDDQTYASTIRTQNISGWTRVENLNSEVINTDWVLSTVGDAQNSYRSVNNDTGNPGVYITSSAPTAGVTVTQTDGTTRVTEGGATHTYTLVLNRQPTADVTIAINSGTQTTTAPNSLTFTSANWNVAQTVTVSAVNDTAIEGDHSGTITHTATSTDTNYNGISVPSVTAAITDNDFGILKKIGGYAAGTLGAEITSYDPASKRLFLIDGSAIAQILNFSDPTNPTLISTINLSAYGAAATSVAVKNGLVAFSIADNIETDPGKVVFYNTAGNFIKDVTVGALPDMITFSPDGTKVLTANEGQPGNTIDPVGSVSIINIANGAANATVTTASFTSFDGQEATLRSQGVRIFPNKKVSEDVEPEYIAFSKDGAKAWVTLQENNAVAVVDIATATVSSIVPLGLVDYSQPGNGLDTSDRDGSINIKNYPVFGMYMPDAIASFEAGGRTYYITANEGDTRNENARVSTLNLDATKFPDAATLKLETNLGRLDVSTIDGDTDGDGDYDRLLAYGARSFTIWDDQGKLVYNSGDQFERITAAQIPSLFNAEGTAVTFDSRSDNKGPEPEGVAVGVIDGRTYAFVGLERTGGVMVYEVTNPQKPLFVEYLPNQTGDLSPEGVSFIPAAESPNGKNLLVLSHEVSNTVAVFEVNPQVRISNIQGAAHTSPLNGQAVRNVPGIVTALRTNGFYLQDPNPDSNDATSEGIFVFTSSAPTVAVGDSVQVSGTVSEFRPGGTTGTNLTTTQISSPTIVKLSSGNALPSATVIGNGGRAIPNQVISNDAVGGTVENPGTVFDPTQDGIDFYESVEGMLVQVNNPVAVGPTNNFGEIPVLADDGANAGTRTARGGIIIQPTDFNPERILIDDTLIANPPQVNVGDKFNGSVVGVMDYSFSNFKLFNTQALPTVTPGGLQKEVTNLTPNPNQLTVGTFNVENLDPSDGDTQFNNIANRIVNNLKAPDIITIEEIQDNNGATNDSVVDASQTYNKLISAIAASGGPTYQFRQINPVDDQDGGQPGGNIRVGFLFNPNRVLFVERPSGTSTSNTTVNKVGGVPQLSASPGRLDPTNTAFTASRKPLVGEFVFQGQTIFVVGNHFNSKGGDQPLFGRFQPPTLTSETQRNQQATIVKNFVESILAINPNANVVVMGDLNDFEFSNPISTLESAGLKTLIESLPENERYTYNFEGNAQSLDHIMVSNNLFNNLDGFDVVHINSEFADQDSDHDPSVARFNLKTPANQPKITNYDFTNLPKLGTTSKGQDIFLGGFSGLYFQGLAPNGNLKFVTHTDRGPNGEPTGQNRPFLLPNFQPEIVSFELNRSTSEINITKRTGLFRQDGTTKLTGLPNLQAAAGGLAYTDEVGVDLDGKVLTNDPLGADLEGIVVAENGDYWMVDEYRPAIYHFDINGKLLERFIPKGTATAPEPDQPAGTYGTEVLPEVYAQRRNNRGFEAVALEGNKLYAFIQSAIDNPDNAGDTTSRNSRNLRILEFDIVSKAVTGEYLYLLDDITASGLARTDKIGDAVSLGNGKFAVVERDDIATTASNKLIYQIDLAKATNINNPANFSLPTGKSIEQLTVAELATAKISPVSKSLIANAAQLGYTGVEKLEGLALVAPNTLALINDNDFNVTGTTPVERLGILELPNNLPVAQSALPNNVYLTKATDSDTFTLTGGRGKPKLQVSLTGRNSGLVNELGVFTVDDATTGKIGNLTPGAAGYVEAALARSKTILSAISNAPNGFNQSELNRLLEFGDGDKLRFYLVKNSTTDAVRANSALLGNVVFADPTTQRVTANTDGSFSLGFKDGLGSDFNNLVVTIQSSTQSSLLLGTNLQGQKEGEVFDLRSTTGKVKVDFTVNREAAFNNVIGFYKVADENGGIDITGDGKADIATGQTGYAQAAMNARVTDINLAVANQGTATFNDKLLTGGSIFAPFLLTDGRTIEQVLAGQVSQAYFAYLGANSDKVDHVRLLGNNTFGFEDIAGGGDLDYNDIIVKATLTPVV</sequence>
<evidence type="ECO:0000259" key="2">
    <source>
        <dbReference type="PROSITE" id="PS51841"/>
    </source>
</evidence>
<dbReference type="EMBL" id="RSCL01000010">
    <property type="protein sequence ID" value="RUT04767.1"/>
    <property type="molecule type" value="Genomic_DNA"/>
</dbReference>
<dbReference type="GO" id="GO:0003824">
    <property type="term" value="F:catalytic activity"/>
    <property type="evidence" value="ECO:0007669"/>
    <property type="project" value="InterPro"/>
</dbReference>
<dbReference type="PROSITE" id="PS51841">
    <property type="entry name" value="LTD"/>
    <property type="match status" value="1"/>
</dbReference>
<gene>
    <name evidence="3" type="ORF">DSM106972_043360</name>
</gene>
<dbReference type="Pfam" id="PF13449">
    <property type="entry name" value="Phytase-like"/>
    <property type="match status" value="1"/>
</dbReference>
<dbReference type="Pfam" id="PF00932">
    <property type="entry name" value="LTD"/>
    <property type="match status" value="1"/>
</dbReference>
<dbReference type="CDD" id="cd04486">
    <property type="entry name" value="YhcR_OBF_like"/>
    <property type="match status" value="1"/>
</dbReference>
<dbReference type="InterPro" id="IPR055188">
    <property type="entry name" value="Choice_anch_I"/>
</dbReference>
<reference evidence="3" key="1">
    <citation type="submission" date="2018-12" db="EMBL/GenBank/DDBJ databases">
        <authorList>
            <person name="Will S."/>
            <person name="Neumann-Schaal M."/>
            <person name="Henke P."/>
        </authorList>
    </citation>
    <scope>NUCLEOTIDE SEQUENCE</scope>
    <source>
        <strain evidence="3">PCC 7102</strain>
    </source>
</reference>
<dbReference type="SUPFAM" id="SSF50969">
    <property type="entry name" value="YVTN repeat-like/Quinoprotein amine dehydrogenase"/>
    <property type="match status" value="1"/>
</dbReference>
<dbReference type="NCBIfam" id="NF038117">
    <property type="entry name" value="choice_anch_I"/>
    <property type="match status" value="1"/>
</dbReference>
<organism evidence="3 4">
    <name type="scientific">Dulcicalothrix desertica PCC 7102</name>
    <dbReference type="NCBI Taxonomy" id="232991"/>
    <lineage>
        <taxon>Bacteria</taxon>
        <taxon>Bacillati</taxon>
        <taxon>Cyanobacteriota</taxon>
        <taxon>Cyanophyceae</taxon>
        <taxon>Nostocales</taxon>
        <taxon>Calotrichaceae</taxon>
        <taxon>Dulcicalothrix</taxon>
    </lineage>
</organism>
<dbReference type="SUPFAM" id="SSF74853">
    <property type="entry name" value="Lamin A/C globular tail domain"/>
    <property type="match status" value="1"/>
</dbReference>
<proteinExistence type="predicted"/>
<feature type="domain" description="LTD" evidence="2">
    <location>
        <begin position="204"/>
        <end position="325"/>
    </location>
</feature>
<dbReference type="Gene3D" id="2.60.40.1260">
    <property type="entry name" value="Lamin Tail domain"/>
    <property type="match status" value="1"/>
</dbReference>
<dbReference type="PANTHER" id="PTHR42834">
    <property type="entry name" value="ENDONUCLEASE/EXONUCLEASE/PHOSPHATASE FAMILY PROTEIN (AFU_ORTHOLOGUE AFUA_3G09210)"/>
    <property type="match status" value="1"/>
</dbReference>
<dbReference type="InterPro" id="IPR025193">
    <property type="entry name" value="DUF4114"/>
</dbReference>
<dbReference type="Pfam" id="PF19580">
    <property type="entry name" value="Exo_endo_phos_3"/>
    <property type="match status" value="1"/>
</dbReference>
<feature type="region of interest" description="Disordered" evidence="1">
    <location>
        <begin position="1350"/>
        <end position="1381"/>
    </location>
</feature>
<dbReference type="Gene3D" id="3.60.10.10">
    <property type="entry name" value="Endonuclease/exonuclease/phosphatase"/>
    <property type="match status" value="1"/>
</dbReference>
<reference evidence="3" key="2">
    <citation type="journal article" date="2019" name="Genome Biol. Evol.">
        <title>Day and night: Metabolic profiles and evolutionary relationships of six axenic non-marine cyanobacteria.</title>
        <authorList>
            <person name="Will S.E."/>
            <person name="Henke P."/>
            <person name="Boedeker C."/>
            <person name="Huang S."/>
            <person name="Brinkmann H."/>
            <person name="Rohde M."/>
            <person name="Jarek M."/>
            <person name="Friedl T."/>
            <person name="Seufert S."/>
            <person name="Schumacher M."/>
            <person name="Overmann J."/>
            <person name="Neumann-Schaal M."/>
            <person name="Petersen J."/>
        </authorList>
    </citation>
    <scope>NUCLEOTIDE SEQUENCE [LARGE SCALE GENOMIC DNA]</scope>
    <source>
        <strain evidence="3">PCC 7102</strain>
    </source>
</reference>
<name>A0A433VFD3_9CYAN</name>
<dbReference type="InterPro" id="IPR036691">
    <property type="entry name" value="Endo/exonu/phosph_ase_sf"/>
</dbReference>
<dbReference type="InterPro" id="IPR027372">
    <property type="entry name" value="Phytase-like_dom"/>
</dbReference>
<dbReference type="Proteomes" id="UP000271624">
    <property type="component" value="Unassembled WGS sequence"/>
</dbReference>
<dbReference type="SUPFAM" id="SSF56219">
    <property type="entry name" value="DNase I-like"/>
    <property type="match status" value="1"/>
</dbReference>
<evidence type="ECO:0000256" key="1">
    <source>
        <dbReference type="SAM" id="MobiDB-lite"/>
    </source>
</evidence>
<dbReference type="InterPro" id="IPR011044">
    <property type="entry name" value="Quino_amine_DH_bsu"/>
</dbReference>
<evidence type="ECO:0000313" key="3">
    <source>
        <dbReference type="EMBL" id="RUT04767.1"/>
    </source>
</evidence>
<accession>A0A433VFD3</accession>
<dbReference type="PANTHER" id="PTHR42834:SF1">
    <property type="entry name" value="ENDONUCLEASE_EXONUCLEASE_PHOSPHATASE FAMILY PROTEIN (AFU_ORTHOLOGUE AFUA_3G09210)"/>
    <property type="match status" value="1"/>
</dbReference>
<feature type="compositionally biased region" description="Polar residues" evidence="1">
    <location>
        <begin position="1352"/>
        <end position="1362"/>
    </location>
</feature>
<dbReference type="InterPro" id="IPR005135">
    <property type="entry name" value="Endo/exonuclease/phosphatase"/>
</dbReference>
<evidence type="ECO:0000313" key="4">
    <source>
        <dbReference type="Proteomes" id="UP000271624"/>
    </source>
</evidence>
<dbReference type="InterPro" id="IPR036415">
    <property type="entry name" value="Lamin_tail_dom_sf"/>
</dbReference>
<dbReference type="Pfam" id="PF13448">
    <property type="entry name" value="DUF4114"/>
    <property type="match status" value="1"/>
</dbReference>
<dbReference type="Gene3D" id="2.130.10.10">
    <property type="entry name" value="YVTN repeat-like/Quinoprotein amine dehydrogenase"/>
    <property type="match status" value="1"/>
</dbReference>
<keyword evidence="4" id="KW-1185">Reference proteome</keyword>